<accession>A0AA88ISC1</accession>
<evidence type="ECO:0000256" key="6">
    <source>
        <dbReference type="SAM" id="Phobius"/>
    </source>
</evidence>
<keyword evidence="6" id="KW-0472">Membrane</keyword>
<keyword evidence="10" id="KW-1185">Reference proteome</keyword>
<dbReference type="PANTHER" id="PTHR46013:SF4">
    <property type="entry name" value="B-CELL RECEPTOR CD22-RELATED"/>
    <property type="match status" value="1"/>
</dbReference>
<dbReference type="Pfam" id="PF24518">
    <property type="entry name" value="Ig_CD22"/>
    <property type="match status" value="1"/>
</dbReference>
<evidence type="ECO:0000256" key="7">
    <source>
        <dbReference type="SAM" id="SignalP"/>
    </source>
</evidence>
<evidence type="ECO:0000256" key="2">
    <source>
        <dbReference type="ARBA" id="ARBA00041781"/>
    </source>
</evidence>
<dbReference type="SUPFAM" id="SSF48726">
    <property type="entry name" value="Immunoglobulin"/>
    <property type="match status" value="6"/>
</dbReference>
<dbReference type="SMART" id="SM00409">
    <property type="entry name" value="IG"/>
    <property type="match status" value="4"/>
</dbReference>
<feature type="chain" id="PRO_5041723214" description="B-cell receptor CD22" evidence="7">
    <location>
        <begin position="22"/>
        <end position="747"/>
    </location>
</feature>
<dbReference type="SMART" id="SM00408">
    <property type="entry name" value="IGc2"/>
    <property type="match status" value="2"/>
</dbReference>
<dbReference type="AlphaFoldDB" id="A0AA88ISC1"/>
<feature type="transmembrane region" description="Helical" evidence="6">
    <location>
        <begin position="625"/>
        <end position="647"/>
    </location>
</feature>
<feature type="domain" description="Ig-like" evidence="8">
    <location>
        <begin position="400"/>
        <end position="487"/>
    </location>
</feature>
<dbReference type="InterPro" id="IPR036179">
    <property type="entry name" value="Ig-like_dom_sf"/>
</dbReference>
<proteinExistence type="predicted"/>
<dbReference type="InterPro" id="IPR003599">
    <property type="entry name" value="Ig_sub"/>
</dbReference>
<evidence type="ECO:0000313" key="10">
    <source>
        <dbReference type="Proteomes" id="UP001187315"/>
    </source>
</evidence>
<feature type="domain" description="Ig-like" evidence="8">
    <location>
        <begin position="49"/>
        <end position="143"/>
    </location>
</feature>
<dbReference type="PANTHER" id="PTHR46013">
    <property type="entry name" value="VASCULAR CELL ADHESION MOLECULE 1"/>
    <property type="match status" value="1"/>
</dbReference>
<feature type="compositionally biased region" description="Polar residues" evidence="5">
    <location>
        <begin position="682"/>
        <end position="696"/>
    </location>
</feature>
<dbReference type="Proteomes" id="UP001187315">
    <property type="component" value="Unassembled WGS sequence"/>
</dbReference>
<evidence type="ECO:0000256" key="3">
    <source>
        <dbReference type="ARBA" id="ARBA00045430"/>
    </source>
</evidence>
<sequence>MHFSLALILVFMAVKIPCTFTPDHYGITERQWYRVQSSEGEPQDLRKDPEYSGHVYVKPGETDCSLTVKVDPNTVGQREVKVTCSSTCRLNTHGFLWYRNGQYHKYTKDSIVLDSISLSDEGSYSCKVYESEHRSPPVYLKVTVDWYSWNKKLSCITTCTLSNKPTYIWYKNGQHVTGQDRKELDVSSWGAGSYSCAVRGHEELRSPAICVYDEKNCWSVTYSTQTICGLIGSSVDIHSYFTFPNKYKAMKMFWFIKEQVNVGPVDMIKDEEYQGRVQYTQSSQNDCSLRITNLRERDAQTYRFRFYNDDHTGKYTGQPGVSLSVTDLKVTVSDWYSNKKLSCITTCTLSNKPTYIWYKNGQRVTDQDTNELYVSSKDAGSYSCAVRGHEELRSPAVYSPKNTTAVVLSSGDTVEGDSVTLSCSSDANPPVLTYSWFKQSSAADTLLITGQNYSIGNISSQHRGLYYCTAHNQLGHHNSTPTHLDVFYSPKNTTAVVLSSGDTVEGDSVTLSCSSDANPPVLTYSWFKQSSAADTVLITAQNYSISNISSQHRGLYYCTAHNQLGHHNSTPTHLDVLYPPRNLSVTVIRSVSGDMGTLLCTSDSNPNSSYTWYRKTKEDSSAVKYVVSGFAIALVILVIAVILWMRFYGTYSNRRRAPAPAPTVRREENNKNDSAPVYGNVSAMTSDPTQTPSPEDQDTVLYSSVFFQPKHTQEVPLYLTVQLPKAFNQEEEVEYATVNLVKSRADR</sequence>
<dbReference type="Pfam" id="PF13895">
    <property type="entry name" value="Ig_2"/>
    <property type="match status" value="2"/>
</dbReference>
<reference evidence="9" key="1">
    <citation type="submission" date="2023-08" db="EMBL/GenBank/DDBJ databases">
        <title>Pelteobagrus vachellii genome.</title>
        <authorList>
            <person name="Liu H."/>
        </authorList>
    </citation>
    <scope>NUCLEOTIDE SEQUENCE</scope>
    <source>
        <strain evidence="9">PRFRI_2022a</strain>
        <tissue evidence="9">Muscle</tissue>
    </source>
</reference>
<protein>
    <recommendedName>
        <fullName evidence="1">B-cell receptor CD22</fullName>
    </recommendedName>
    <alternativeName>
        <fullName evidence="2">Sialic acid-binding Ig-like lectin 2</fullName>
    </alternativeName>
</protein>
<gene>
    <name evidence="9" type="ORF">Q7C36_021255</name>
</gene>
<comment type="caution">
    <text evidence="9">The sequence shown here is derived from an EMBL/GenBank/DDBJ whole genome shotgun (WGS) entry which is preliminary data.</text>
</comment>
<dbReference type="InterPro" id="IPR007110">
    <property type="entry name" value="Ig-like_dom"/>
</dbReference>
<name>A0AA88ISC1_TACVA</name>
<feature type="signal peptide" evidence="7">
    <location>
        <begin position="1"/>
        <end position="21"/>
    </location>
</feature>
<feature type="region of interest" description="Disordered" evidence="5">
    <location>
        <begin position="655"/>
        <end position="696"/>
    </location>
</feature>
<dbReference type="Gene3D" id="2.60.40.10">
    <property type="entry name" value="Immunoglobulins"/>
    <property type="match status" value="6"/>
</dbReference>
<dbReference type="InterPro" id="IPR056386">
    <property type="entry name" value="Ig_CD22"/>
</dbReference>
<dbReference type="InterPro" id="IPR013783">
    <property type="entry name" value="Ig-like_fold"/>
</dbReference>
<keyword evidence="6" id="KW-1133">Transmembrane helix</keyword>
<evidence type="ECO:0000259" key="8">
    <source>
        <dbReference type="PROSITE" id="PS50835"/>
    </source>
</evidence>
<evidence type="ECO:0000256" key="4">
    <source>
        <dbReference type="ARBA" id="ARBA00046458"/>
    </source>
</evidence>
<comment type="function">
    <text evidence="3">Most highly expressed siglec (sialic acid-binding immunoglobulin-like lectin) on B-cells that plays a role in various aspects of B-cell biology including differentiation, antigen presentation, and trafficking to bone marrow. Binds to alpha 2,6-linked sialic acid residues of surface molecules such as CD22 itself, CD45 and IgM in a cis configuration. Can also bind to ligands on other cells as an adhesion molecule in a trans configuration. Acts as an inhibitory coreceptor on the surface of B-cells and inhibits B-cell receptor induced signaling, characterized by inhibition of the calcium mobilization and cellular activation. Mechanistically, the immunoreceptor tyrosine-based inhibitory motif domain is phosphorylated by the Src kinase LYN, which in turn leads to the recruitment of the protein tyrosine phosphatase 1/PTPN6, leading to the negative regulation of BCR signaling. If this negative signaling from is of sufficient strength, apoptosis of the B-cell can be induced.</text>
</comment>
<comment type="subunit">
    <text evidence="4">Predominantly monomer of isoform CD22-beta. Also found as heterodimer of isoform CD22-beta and a shorter isoform. Interacts with PTPN6/SHP-1, LYN, SYK, PIK3R1/PIK3R2 and PLCG1 upon phosphorylation. Interacts with GRB2, INPP5D and SHC1 upon phosphorylation. May form a complex with INPP5D/SHIP, GRB2 and SHC1.</text>
</comment>
<feature type="domain" description="Ig-like" evidence="8">
    <location>
        <begin position="490"/>
        <end position="577"/>
    </location>
</feature>
<keyword evidence="6" id="KW-0812">Transmembrane</keyword>
<dbReference type="EMBL" id="JAVHJS010000023">
    <property type="protein sequence ID" value="KAK2819609.1"/>
    <property type="molecule type" value="Genomic_DNA"/>
</dbReference>
<evidence type="ECO:0000256" key="5">
    <source>
        <dbReference type="SAM" id="MobiDB-lite"/>
    </source>
</evidence>
<keyword evidence="7" id="KW-0732">Signal</keyword>
<feature type="domain" description="Ig-like" evidence="8">
    <location>
        <begin position="153"/>
        <end position="198"/>
    </location>
</feature>
<dbReference type="InterPro" id="IPR003598">
    <property type="entry name" value="Ig_sub2"/>
</dbReference>
<feature type="domain" description="Ig-like" evidence="8">
    <location>
        <begin position="319"/>
        <end position="399"/>
    </location>
</feature>
<evidence type="ECO:0000256" key="1">
    <source>
        <dbReference type="ARBA" id="ARBA00040106"/>
    </source>
</evidence>
<organism evidence="9 10">
    <name type="scientific">Tachysurus vachellii</name>
    <name type="common">Darkbarbel catfish</name>
    <name type="synonym">Pelteobagrus vachellii</name>
    <dbReference type="NCBI Taxonomy" id="175792"/>
    <lineage>
        <taxon>Eukaryota</taxon>
        <taxon>Metazoa</taxon>
        <taxon>Chordata</taxon>
        <taxon>Craniata</taxon>
        <taxon>Vertebrata</taxon>
        <taxon>Euteleostomi</taxon>
        <taxon>Actinopterygii</taxon>
        <taxon>Neopterygii</taxon>
        <taxon>Teleostei</taxon>
        <taxon>Ostariophysi</taxon>
        <taxon>Siluriformes</taxon>
        <taxon>Bagridae</taxon>
        <taxon>Tachysurus</taxon>
    </lineage>
</organism>
<evidence type="ECO:0000313" key="9">
    <source>
        <dbReference type="EMBL" id="KAK2819609.1"/>
    </source>
</evidence>
<dbReference type="PROSITE" id="PS50835">
    <property type="entry name" value="IG_LIKE"/>
    <property type="match status" value="5"/>
</dbReference>